<feature type="binding site" evidence="5">
    <location>
        <position position="165"/>
    </location>
    <ligand>
        <name>Mn(2+)</name>
        <dbReference type="ChEBI" id="CHEBI:29035"/>
        <label>1</label>
    </ligand>
</feature>
<feature type="binding site" evidence="5">
    <location>
        <position position="285"/>
    </location>
    <ligand>
        <name>Mn(2+)</name>
        <dbReference type="ChEBI" id="CHEBI:29035"/>
        <label>2</label>
    </ligand>
</feature>
<comment type="cofactor">
    <cofactor evidence="5">
        <name>Mn(2+)</name>
        <dbReference type="ChEBI" id="CHEBI:29035"/>
    </cofactor>
    <text evidence="5">Binds 2 manganese ions per subunit.</text>
</comment>
<dbReference type="PANTHER" id="PTHR11358:SF35">
    <property type="entry name" value="FORMIMIDOYLGLUTAMASE"/>
    <property type="match status" value="1"/>
</dbReference>
<name>A0A9D2LC84_9MICO</name>
<feature type="binding site" evidence="5">
    <location>
        <position position="287"/>
    </location>
    <ligand>
        <name>Mn(2+)</name>
        <dbReference type="ChEBI" id="CHEBI:29035"/>
        <label>2</label>
    </ligand>
</feature>
<protein>
    <recommendedName>
        <fullName evidence="5 6">Formimidoylglutamase</fullName>
        <ecNumber evidence="5 6">3.5.3.8</ecNumber>
    </recommendedName>
    <alternativeName>
        <fullName evidence="5">Formiminoglutamase</fullName>
    </alternativeName>
    <alternativeName>
        <fullName evidence="5">Formiminoglutamate hydrolase</fullName>
    </alternativeName>
</protein>
<evidence type="ECO:0000256" key="3">
    <source>
        <dbReference type="ARBA" id="ARBA00022808"/>
    </source>
</evidence>
<comment type="similarity">
    <text evidence="5 7 8">Belongs to the arginase family.</text>
</comment>
<evidence type="ECO:0000256" key="9">
    <source>
        <dbReference type="SAM" id="MobiDB-lite"/>
    </source>
</evidence>
<dbReference type="HAMAP" id="MF_00737">
    <property type="entry name" value="Formimidoylglutam"/>
    <property type="match status" value="1"/>
</dbReference>
<feature type="region of interest" description="Disordered" evidence="9">
    <location>
        <begin position="1"/>
        <end position="77"/>
    </location>
</feature>
<dbReference type="GO" id="GO:0050415">
    <property type="term" value="F:formimidoylglutamase activity"/>
    <property type="evidence" value="ECO:0007669"/>
    <property type="project" value="UniProtKB-UniRule"/>
</dbReference>
<evidence type="ECO:0000256" key="2">
    <source>
        <dbReference type="ARBA" id="ARBA00022801"/>
    </source>
</evidence>
<proteinExistence type="inferred from homology"/>
<dbReference type="GO" id="GO:0008783">
    <property type="term" value="F:agmatinase activity"/>
    <property type="evidence" value="ECO:0007669"/>
    <property type="project" value="TreeGrafter"/>
</dbReference>
<dbReference type="PROSITE" id="PS01053">
    <property type="entry name" value="ARGINASE_1"/>
    <property type="match status" value="1"/>
</dbReference>
<keyword evidence="4 5" id="KW-0464">Manganese</keyword>
<evidence type="ECO:0000256" key="8">
    <source>
        <dbReference type="RuleBase" id="RU003684"/>
    </source>
</evidence>
<evidence type="ECO:0000256" key="1">
    <source>
        <dbReference type="ARBA" id="ARBA00022723"/>
    </source>
</evidence>
<keyword evidence="1 5" id="KW-0479">Metal-binding</keyword>
<evidence type="ECO:0000256" key="7">
    <source>
        <dbReference type="PROSITE-ProRule" id="PRU00742"/>
    </source>
</evidence>
<dbReference type="Pfam" id="PF00491">
    <property type="entry name" value="Arginase"/>
    <property type="match status" value="1"/>
</dbReference>
<dbReference type="GO" id="GO:0033389">
    <property type="term" value="P:putrescine biosynthetic process from arginine, via agmatine"/>
    <property type="evidence" value="ECO:0007669"/>
    <property type="project" value="TreeGrafter"/>
</dbReference>
<dbReference type="PANTHER" id="PTHR11358">
    <property type="entry name" value="ARGINASE/AGMATINASE"/>
    <property type="match status" value="1"/>
</dbReference>
<comment type="caution">
    <text evidence="10">The sequence shown here is derived from an EMBL/GenBank/DDBJ whole genome shotgun (WGS) entry which is preliminary data.</text>
</comment>
<keyword evidence="3 5" id="KW-0369">Histidine metabolism</keyword>
<keyword evidence="2 5" id="KW-0378">Hydrolase</keyword>
<evidence type="ECO:0000256" key="5">
    <source>
        <dbReference type="HAMAP-Rule" id="MF_00737"/>
    </source>
</evidence>
<reference evidence="10" key="1">
    <citation type="journal article" date="2021" name="PeerJ">
        <title>Extensive microbial diversity within the chicken gut microbiome revealed by metagenomics and culture.</title>
        <authorList>
            <person name="Gilroy R."/>
            <person name="Ravi A."/>
            <person name="Getino M."/>
            <person name="Pursley I."/>
            <person name="Horton D.L."/>
            <person name="Alikhan N.F."/>
            <person name="Baker D."/>
            <person name="Gharbi K."/>
            <person name="Hall N."/>
            <person name="Watson M."/>
            <person name="Adriaenssens E.M."/>
            <person name="Foster-Nyarko E."/>
            <person name="Jarju S."/>
            <person name="Secka A."/>
            <person name="Antonio M."/>
            <person name="Oren A."/>
            <person name="Chaudhuri R.R."/>
            <person name="La Ragione R."/>
            <person name="Hildebrand F."/>
            <person name="Pallen M.J."/>
        </authorList>
    </citation>
    <scope>NUCLEOTIDE SEQUENCE</scope>
    <source>
        <strain evidence="10">ChiHjej13B12-24818</strain>
    </source>
</reference>
<dbReference type="Proteomes" id="UP000823823">
    <property type="component" value="Unassembled WGS sequence"/>
</dbReference>
<dbReference type="PROSITE" id="PS51409">
    <property type="entry name" value="ARGINASE_2"/>
    <property type="match status" value="1"/>
</dbReference>
<organism evidence="10 11">
    <name type="scientific">Candidatus Brachybacterium merdavium</name>
    <dbReference type="NCBI Taxonomy" id="2838513"/>
    <lineage>
        <taxon>Bacteria</taxon>
        <taxon>Bacillati</taxon>
        <taxon>Actinomycetota</taxon>
        <taxon>Actinomycetes</taxon>
        <taxon>Micrococcales</taxon>
        <taxon>Dermabacteraceae</taxon>
        <taxon>Brachybacterium</taxon>
    </lineage>
</organism>
<feature type="binding site" evidence="5">
    <location>
        <position position="285"/>
    </location>
    <ligand>
        <name>Mn(2+)</name>
        <dbReference type="ChEBI" id="CHEBI:29035"/>
        <label>1</label>
    </ligand>
</feature>
<sequence length="360" mass="37192">MRRSAAPDTPGTGPSPSPVGPEGSWRGRVDGDGPEHARWHQRVRSATDSPAVLTDVRGPRGPGPAPTAGGARQTEAGFQVSVLGFRSDEGVRRNRGRIGSADGPAALRGALAPLALHERISILDHGDAATAGEDLEAGQSEAAALITGALDDPGTDLTVVLGGGHETAWASYRGLMASRAVADHGPRWGVLNLDAHFDLREEERPTSGTPFAQIAAAEREAGRALDYAVLGIAESSNTAVLFERARALGVRWMTDLECAEAGAVGVRSFVEDFAHDLDVLYLTIDLDVLPAAVAPGVSAPAGLGVETALVAAAVRAAAATGTLALLDVVELNPPLDIDGRTARTAARLVDLAVHRAVALR</sequence>
<dbReference type="InterPro" id="IPR023696">
    <property type="entry name" value="Ureohydrolase_dom_sf"/>
</dbReference>
<dbReference type="InterPro" id="IPR005923">
    <property type="entry name" value="HutG"/>
</dbReference>
<comment type="catalytic activity">
    <reaction evidence="5">
        <text>N-formimidoyl-L-glutamate + H2O = formamide + L-glutamate</text>
        <dbReference type="Rhea" id="RHEA:22492"/>
        <dbReference type="ChEBI" id="CHEBI:15377"/>
        <dbReference type="ChEBI" id="CHEBI:16397"/>
        <dbReference type="ChEBI" id="CHEBI:29985"/>
        <dbReference type="ChEBI" id="CHEBI:58928"/>
        <dbReference type="EC" id="3.5.3.8"/>
    </reaction>
</comment>
<comment type="function">
    <text evidence="5">Catalyzes the conversion of N-formimidoyl-L-glutamate to L-glutamate and formamide.</text>
</comment>
<dbReference type="EMBL" id="DWZH01000033">
    <property type="protein sequence ID" value="HJB09721.1"/>
    <property type="molecule type" value="Genomic_DNA"/>
</dbReference>
<dbReference type="CDD" id="cd09988">
    <property type="entry name" value="Formimidoylglutamase"/>
    <property type="match status" value="1"/>
</dbReference>
<gene>
    <name evidence="5 10" type="primary">hutG</name>
    <name evidence="10" type="ORF">H9786_04185</name>
</gene>
<dbReference type="EC" id="3.5.3.8" evidence="5 6"/>
<evidence type="ECO:0000313" key="10">
    <source>
        <dbReference type="EMBL" id="HJB09721.1"/>
    </source>
</evidence>
<dbReference type="InterPro" id="IPR020855">
    <property type="entry name" value="Ureohydrolase_Mn_BS"/>
</dbReference>
<dbReference type="NCBIfam" id="TIGR01227">
    <property type="entry name" value="hutG"/>
    <property type="match status" value="1"/>
</dbReference>
<accession>A0A9D2LC84</accession>
<dbReference type="Gene3D" id="3.40.800.10">
    <property type="entry name" value="Ureohydrolase domain"/>
    <property type="match status" value="1"/>
</dbReference>
<feature type="binding site" evidence="5">
    <location>
        <position position="194"/>
    </location>
    <ligand>
        <name>Mn(2+)</name>
        <dbReference type="ChEBI" id="CHEBI:29035"/>
        <label>1</label>
    </ligand>
</feature>
<feature type="binding site" evidence="5">
    <location>
        <position position="198"/>
    </location>
    <ligand>
        <name>Mn(2+)</name>
        <dbReference type="ChEBI" id="CHEBI:29035"/>
        <label>1</label>
    </ligand>
</feature>
<evidence type="ECO:0000313" key="11">
    <source>
        <dbReference type="Proteomes" id="UP000823823"/>
    </source>
</evidence>
<evidence type="ECO:0000256" key="6">
    <source>
        <dbReference type="NCBIfam" id="TIGR01227"/>
    </source>
</evidence>
<feature type="binding site" evidence="5">
    <location>
        <position position="196"/>
    </location>
    <ligand>
        <name>Mn(2+)</name>
        <dbReference type="ChEBI" id="CHEBI:29035"/>
        <label>2</label>
    </ligand>
</feature>
<feature type="binding site" evidence="5">
    <location>
        <position position="194"/>
    </location>
    <ligand>
        <name>Mn(2+)</name>
        <dbReference type="ChEBI" id="CHEBI:29035"/>
        <label>2</label>
    </ligand>
</feature>
<dbReference type="GO" id="GO:0019556">
    <property type="term" value="P:L-histidine catabolic process to glutamate and formamide"/>
    <property type="evidence" value="ECO:0007669"/>
    <property type="project" value="UniProtKB-UniRule"/>
</dbReference>
<feature type="compositionally biased region" description="Basic and acidic residues" evidence="9">
    <location>
        <begin position="25"/>
        <end position="38"/>
    </location>
</feature>
<reference evidence="10" key="2">
    <citation type="submission" date="2021-04" db="EMBL/GenBank/DDBJ databases">
        <authorList>
            <person name="Gilroy R."/>
        </authorList>
    </citation>
    <scope>NUCLEOTIDE SEQUENCE</scope>
    <source>
        <strain evidence="10">ChiHjej13B12-24818</strain>
    </source>
</reference>
<evidence type="ECO:0000256" key="4">
    <source>
        <dbReference type="ARBA" id="ARBA00023211"/>
    </source>
</evidence>
<dbReference type="SUPFAM" id="SSF52768">
    <property type="entry name" value="Arginase/deacetylase"/>
    <property type="match status" value="1"/>
</dbReference>
<comment type="pathway">
    <text evidence="5">Amino-acid degradation; L-histidine degradation into L-glutamate; L-glutamate from N-formimidoyl-L-glutamate (hydrolase route): step 1/1.</text>
</comment>
<dbReference type="AlphaFoldDB" id="A0A9D2LC84"/>
<dbReference type="GO" id="GO:0030145">
    <property type="term" value="F:manganese ion binding"/>
    <property type="evidence" value="ECO:0007669"/>
    <property type="project" value="UniProtKB-UniRule"/>
</dbReference>
<dbReference type="InterPro" id="IPR006035">
    <property type="entry name" value="Ureohydrolase"/>
</dbReference>